<sequence length="88" mass="10267">MGQYELAKQAFTDALGSYSQLQSTDHYYMGWCLYHFGLLFKYMGEFTEARKKFQEARDLFASHGEMQELVQMCEEALEEMESLAEVAQ</sequence>
<evidence type="ECO:0000313" key="2">
    <source>
        <dbReference type="Proteomes" id="UP000559256"/>
    </source>
</evidence>
<proteinExistence type="predicted"/>
<dbReference type="AlphaFoldDB" id="A0A8H5BH15"/>
<reference evidence="1 2" key="1">
    <citation type="journal article" date="2020" name="ISME J.">
        <title>Uncovering the hidden diversity of litter-decomposition mechanisms in mushroom-forming fungi.</title>
        <authorList>
            <person name="Floudas D."/>
            <person name="Bentzer J."/>
            <person name="Ahren D."/>
            <person name="Johansson T."/>
            <person name="Persson P."/>
            <person name="Tunlid A."/>
        </authorList>
    </citation>
    <scope>NUCLEOTIDE SEQUENCE [LARGE SCALE GENOMIC DNA]</scope>
    <source>
        <strain evidence="1 2">CBS 291.85</strain>
    </source>
</reference>
<dbReference type="Pfam" id="PF13424">
    <property type="entry name" value="TPR_12"/>
    <property type="match status" value="1"/>
</dbReference>
<dbReference type="EMBL" id="JAACJM010000394">
    <property type="protein sequence ID" value="KAF5323224.1"/>
    <property type="molecule type" value="Genomic_DNA"/>
</dbReference>
<gene>
    <name evidence="1" type="ORF">D9758_018103</name>
</gene>
<accession>A0A8H5BH15</accession>
<evidence type="ECO:0008006" key="3">
    <source>
        <dbReference type="Google" id="ProtNLM"/>
    </source>
</evidence>
<dbReference type="InterPro" id="IPR011990">
    <property type="entry name" value="TPR-like_helical_dom_sf"/>
</dbReference>
<organism evidence="1 2">
    <name type="scientific">Tetrapyrgos nigripes</name>
    <dbReference type="NCBI Taxonomy" id="182062"/>
    <lineage>
        <taxon>Eukaryota</taxon>
        <taxon>Fungi</taxon>
        <taxon>Dikarya</taxon>
        <taxon>Basidiomycota</taxon>
        <taxon>Agaricomycotina</taxon>
        <taxon>Agaricomycetes</taxon>
        <taxon>Agaricomycetidae</taxon>
        <taxon>Agaricales</taxon>
        <taxon>Marasmiineae</taxon>
        <taxon>Marasmiaceae</taxon>
        <taxon>Tetrapyrgos</taxon>
    </lineage>
</organism>
<dbReference type="OrthoDB" id="431454at2759"/>
<comment type="caution">
    <text evidence="1">The sequence shown here is derived from an EMBL/GenBank/DDBJ whole genome shotgun (WGS) entry which is preliminary data.</text>
</comment>
<dbReference type="Gene3D" id="1.25.40.10">
    <property type="entry name" value="Tetratricopeptide repeat domain"/>
    <property type="match status" value="1"/>
</dbReference>
<name>A0A8H5BH15_9AGAR</name>
<protein>
    <recommendedName>
        <fullName evidence="3">Tetratricopeptide repeat protein</fullName>
    </recommendedName>
</protein>
<keyword evidence="2" id="KW-1185">Reference proteome</keyword>
<dbReference type="SUPFAM" id="SSF48452">
    <property type="entry name" value="TPR-like"/>
    <property type="match status" value="1"/>
</dbReference>
<evidence type="ECO:0000313" key="1">
    <source>
        <dbReference type="EMBL" id="KAF5323224.1"/>
    </source>
</evidence>
<dbReference type="Proteomes" id="UP000559256">
    <property type="component" value="Unassembled WGS sequence"/>
</dbReference>